<dbReference type="PATRIC" id="fig|1156913.3.peg.5448"/>
<sequence>MVRMLQDVDVELDKNRATIAGHVIEAVDRIDLRSKLVAALYDHLHTGGNSNETEPPGFSAELAATVPHKFTRVHGRVWSVENAGEAVVEIDGVRVRIHDTNIASSEIGEVISIDIGCTRPNLSPGFFLADGSLGHGLSSRGDTLRLYAHLVEPITATAIWHSILILLERLQVPYRAKISLYLPRRDALVLYLGRHAWRALPKIIEALSDSPGLGTPVSTYANRLTDGVAMAWNPDDARPGYRDLSFGEHRSLAIVDALLASGTRKKELKDSFALGNIDPSGIFRNATSPHL</sequence>
<dbReference type="Pfam" id="PF17914">
    <property type="entry name" value="HopA1"/>
    <property type="match status" value="1"/>
</dbReference>
<accession>R4T6E3</accession>
<dbReference type="HOGENOM" id="CLU_927222_0_0_11"/>
<proteinExistence type="predicted"/>
<dbReference type="KEGG" id="aoi:AORI_5353"/>
<dbReference type="InterPro" id="IPR040871">
    <property type="entry name" value="HopA1"/>
</dbReference>
<dbReference type="AlphaFoldDB" id="R4T6E3"/>
<gene>
    <name evidence="1" type="ORF">AORI_5353</name>
</gene>
<keyword evidence="2" id="KW-1185">Reference proteome</keyword>
<dbReference type="EMBL" id="CP003410">
    <property type="protein sequence ID" value="AGM07936.1"/>
    <property type="molecule type" value="Genomic_DNA"/>
</dbReference>
<evidence type="ECO:0000313" key="2">
    <source>
        <dbReference type="Proteomes" id="UP000013968"/>
    </source>
</evidence>
<evidence type="ECO:0000313" key="1">
    <source>
        <dbReference type="EMBL" id="AGM07936.1"/>
    </source>
</evidence>
<dbReference type="Proteomes" id="UP000013968">
    <property type="component" value="Chromosome"/>
</dbReference>
<organism evidence="1 2">
    <name type="scientific">Amycolatopsis keratiniphila</name>
    <dbReference type="NCBI Taxonomy" id="129921"/>
    <lineage>
        <taxon>Bacteria</taxon>
        <taxon>Bacillati</taxon>
        <taxon>Actinomycetota</taxon>
        <taxon>Actinomycetes</taxon>
        <taxon>Pseudonocardiales</taxon>
        <taxon>Pseudonocardiaceae</taxon>
        <taxon>Amycolatopsis</taxon>
        <taxon>Amycolatopsis japonica group</taxon>
    </lineage>
</organism>
<protein>
    <submittedName>
        <fullName evidence="1">Uncharacterized protein</fullName>
    </submittedName>
</protein>
<name>R4T6E3_9PSEU</name>
<reference evidence="1 2" key="1">
    <citation type="journal article" date="2013" name="BMC Genomics">
        <title>ContigScape: a Cytoscape plugin facilitating microbial genome gap closing.</title>
        <authorList>
            <person name="Tang B."/>
            <person name="Wang Q."/>
            <person name="Yang M."/>
            <person name="Xie F."/>
            <person name="Zhu Y."/>
            <person name="Zhuo Y."/>
            <person name="Wang S."/>
            <person name="Gao H."/>
            <person name="Ding X."/>
            <person name="Zhang L."/>
            <person name="Zhao G."/>
            <person name="Zheng H."/>
        </authorList>
    </citation>
    <scope>NUCLEOTIDE SEQUENCE [LARGE SCALE GENOMIC DNA]</scope>
    <source>
        <strain evidence="1 2">HCCB10007</strain>
    </source>
</reference>